<dbReference type="InParanoid" id="D8SM00"/>
<dbReference type="Gramene" id="EFJ14518">
    <property type="protein sequence ID" value="EFJ14518"/>
    <property type="gene ID" value="SELMODRAFT_423528"/>
</dbReference>
<name>D8SM00_SELML</name>
<evidence type="ECO:0000313" key="2">
    <source>
        <dbReference type="EMBL" id="EFJ14518.1"/>
    </source>
</evidence>
<evidence type="ECO:0000313" key="3">
    <source>
        <dbReference type="Proteomes" id="UP000001514"/>
    </source>
</evidence>
<dbReference type="Proteomes" id="UP000001514">
    <property type="component" value="Unassembled WGS sequence"/>
</dbReference>
<dbReference type="InterPro" id="IPR011990">
    <property type="entry name" value="TPR-like_helical_dom_sf"/>
</dbReference>
<feature type="region of interest" description="Disordered" evidence="1">
    <location>
        <begin position="1"/>
        <end position="47"/>
    </location>
</feature>
<accession>D8SM00</accession>
<keyword evidence="3" id="KW-1185">Reference proteome</keyword>
<protein>
    <submittedName>
        <fullName evidence="2">Uncharacterized protein</fullName>
    </submittedName>
</protein>
<dbReference type="KEGG" id="smo:SELMODRAFT_423528"/>
<dbReference type="AlphaFoldDB" id="D8SM00"/>
<organism evidence="3">
    <name type="scientific">Selaginella moellendorffii</name>
    <name type="common">Spikemoss</name>
    <dbReference type="NCBI Taxonomy" id="88036"/>
    <lineage>
        <taxon>Eukaryota</taxon>
        <taxon>Viridiplantae</taxon>
        <taxon>Streptophyta</taxon>
        <taxon>Embryophyta</taxon>
        <taxon>Tracheophyta</taxon>
        <taxon>Lycopodiopsida</taxon>
        <taxon>Selaginellales</taxon>
        <taxon>Selaginellaceae</taxon>
        <taxon>Selaginella</taxon>
    </lineage>
</organism>
<dbReference type="Gene3D" id="1.25.40.10">
    <property type="entry name" value="Tetratricopeptide repeat domain"/>
    <property type="match status" value="1"/>
</dbReference>
<evidence type="ECO:0000256" key="1">
    <source>
        <dbReference type="SAM" id="MobiDB-lite"/>
    </source>
</evidence>
<proteinExistence type="predicted"/>
<dbReference type="HOGENOM" id="CLU_088391_0_0_1"/>
<dbReference type="EMBL" id="GL377627">
    <property type="protein sequence ID" value="EFJ14518.1"/>
    <property type="molecule type" value="Genomic_DNA"/>
</dbReference>
<sequence>MVLGIRESSTQPDRKSANGSICWKIQQSGRRSSKKSPKAPSMSSRGIDSCGCPSWVPIKLEALGTKDSSNVLPSDQETLELYSRMREKGSAPGISLIPAALKACSTLKQLEIGTEIHFRMDSDEASHDFVALVHMYSVCGSLQSARSLEGISQEFSDVTHIKLVNVVVIMTFEYGLFYNLLGVARARN</sequence>
<reference evidence="2 3" key="1">
    <citation type="journal article" date="2011" name="Science">
        <title>The Selaginella genome identifies genetic changes associated with the evolution of vascular plants.</title>
        <authorList>
            <person name="Banks J.A."/>
            <person name="Nishiyama T."/>
            <person name="Hasebe M."/>
            <person name="Bowman J.L."/>
            <person name="Gribskov M."/>
            <person name="dePamphilis C."/>
            <person name="Albert V.A."/>
            <person name="Aono N."/>
            <person name="Aoyama T."/>
            <person name="Ambrose B.A."/>
            <person name="Ashton N.W."/>
            <person name="Axtell M.J."/>
            <person name="Barker E."/>
            <person name="Barker M.S."/>
            <person name="Bennetzen J.L."/>
            <person name="Bonawitz N.D."/>
            <person name="Chapple C."/>
            <person name="Cheng C."/>
            <person name="Correa L.G."/>
            <person name="Dacre M."/>
            <person name="DeBarry J."/>
            <person name="Dreyer I."/>
            <person name="Elias M."/>
            <person name="Engstrom E.M."/>
            <person name="Estelle M."/>
            <person name="Feng L."/>
            <person name="Finet C."/>
            <person name="Floyd S.K."/>
            <person name="Frommer W.B."/>
            <person name="Fujita T."/>
            <person name="Gramzow L."/>
            <person name="Gutensohn M."/>
            <person name="Harholt J."/>
            <person name="Hattori M."/>
            <person name="Heyl A."/>
            <person name="Hirai T."/>
            <person name="Hiwatashi Y."/>
            <person name="Ishikawa M."/>
            <person name="Iwata M."/>
            <person name="Karol K.G."/>
            <person name="Koehler B."/>
            <person name="Kolukisaoglu U."/>
            <person name="Kubo M."/>
            <person name="Kurata T."/>
            <person name="Lalonde S."/>
            <person name="Li K."/>
            <person name="Li Y."/>
            <person name="Litt A."/>
            <person name="Lyons E."/>
            <person name="Manning G."/>
            <person name="Maruyama T."/>
            <person name="Michael T.P."/>
            <person name="Mikami K."/>
            <person name="Miyazaki S."/>
            <person name="Morinaga S."/>
            <person name="Murata T."/>
            <person name="Mueller-Roeber B."/>
            <person name="Nelson D.R."/>
            <person name="Obara M."/>
            <person name="Oguri Y."/>
            <person name="Olmstead R.G."/>
            <person name="Onodera N."/>
            <person name="Petersen B.L."/>
            <person name="Pils B."/>
            <person name="Prigge M."/>
            <person name="Rensing S.A."/>
            <person name="Riano-Pachon D.M."/>
            <person name="Roberts A.W."/>
            <person name="Sato Y."/>
            <person name="Scheller H.V."/>
            <person name="Schulz B."/>
            <person name="Schulz C."/>
            <person name="Shakirov E.V."/>
            <person name="Shibagaki N."/>
            <person name="Shinohara N."/>
            <person name="Shippen D.E."/>
            <person name="Soerensen I."/>
            <person name="Sotooka R."/>
            <person name="Sugimoto N."/>
            <person name="Sugita M."/>
            <person name="Sumikawa N."/>
            <person name="Tanurdzic M."/>
            <person name="Theissen G."/>
            <person name="Ulvskov P."/>
            <person name="Wakazuki S."/>
            <person name="Weng J.K."/>
            <person name="Willats W.W."/>
            <person name="Wipf D."/>
            <person name="Wolf P.G."/>
            <person name="Yang L."/>
            <person name="Zimmer A.D."/>
            <person name="Zhu Q."/>
            <person name="Mitros T."/>
            <person name="Hellsten U."/>
            <person name="Loque D."/>
            <person name="Otillar R."/>
            <person name="Salamov A."/>
            <person name="Schmutz J."/>
            <person name="Shapiro H."/>
            <person name="Lindquist E."/>
            <person name="Lucas S."/>
            <person name="Rokhsar D."/>
            <person name="Grigoriev I.V."/>
        </authorList>
    </citation>
    <scope>NUCLEOTIDE SEQUENCE [LARGE SCALE GENOMIC DNA]</scope>
</reference>
<gene>
    <name evidence="2" type="ORF">SELMODRAFT_423528</name>
</gene>